<feature type="binding site" evidence="18">
    <location>
        <position position="431"/>
    </location>
    <ligand>
        <name>acetyl-CoA</name>
        <dbReference type="ChEBI" id="CHEBI:57288"/>
    </ligand>
</feature>
<dbReference type="InterPro" id="IPR005882">
    <property type="entry name" value="Bifunctional_GlmU"/>
</dbReference>
<dbReference type="EMBL" id="CP007141">
    <property type="protein sequence ID" value="AJC72925.1"/>
    <property type="molecule type" value="Genomic_DNA"/>
</dbReference>
<evidence type="ECO:0000256" key="15">
    <source>
        <dbReference type="ARBA" id="ARBA00048247"/>
    </source>
</evidence>
<comment type="catalytic activity">
    <reaction evidence="15 18">
        <text>alpha-D-glucosamine 1-phosphate + acetyl-CoA = N-acetyl-alpha-D-glucosamine 1-phosphate + CoA + H(+)</text>
        <dbReference type="Rhea" id="RHEA:13725"/>
        <dbReference type="ChEBI" id="CHEBI:15378"/>
        <dbReference type="ChEBI" id="CHEBI:57287"/>
        <dbReference type="ChEBI" id="CHEBI:57288"/>
        <dbReference type="ChEBI" id="CHEBI:57776"/>
        <dbReference type="ChEBI" id="CHEBI:58516"/>
        <dbReference type="EC" id="2.3.1.157"/>
    </reaction>
</comment>
<dbReference type="AlphaFoldDB" id="A0A0X1KNQ1"/>
<feature type="binding site" evidence="18">
    <location>
        <position position="135"/>
    </location>
    <ligand>
        <name>UDP-N-acetyl-alpha-D-glucosamine</name>
        <dbReference type="ChEBI" id="CHEBI:57705"/>
    </ligand>
</feature>
<feature type="domain" description="MobA-like NTP transferase" evidence="19">
    <location>
        <begin position="4"/>
        <end position="139"/>
    </location>
</feature>
<dbReference type="CDD" id="cd03353">
    <property type="entry name" value="LbH_GlmU_C"/>
    <property type="match status" value="1"/>
</dbReference>
<dbReference type="NCBIfam" id="NF010937">
    <property type="entry name" value="PRK14357.1"/>
    <property type="match status" value="1"/>
</dbReference>
<keyword evidence="9 18" id="KW-0460">Magnesium</keyword>
<keyword evidence="10 18" id="KW-0133">Cell shape</keyword>
<feature type="binding site" evidence="18">
    <location>
        <position position="324"/>
    </location>
    <ligand>
        <name>UDP-N-acetyl-alpha-D-glucosamine</name>
        <dbReference type="ChEBI" id="CHEBI:57705"/>
    </ligand>
</feature>
<evidence type="ECO:0000256" key="7">
    <source>
        <dbReference type="ARBA" id="ARBA00022723"/>
    </source>
</evidence>
<protein>
    <recommendedName>
        <fullName evidence="18">Bifunctional protein GlmU</fullName>
    </recommendedName>
    <domain>
        <recommendedName>
            <fullName evidence="18">UDP-N-acetylglucosamine pyrophosphorylase</fullName>
            <ecNumber evidence="18">2.7.7.23</ecNumber>
        </recommendedName>
        <alternativeName>
            <fullName evidence="18">N-acetylglucosamine-1-phosphate uridyltransferase</fullName>
        </alternativeName>
    </domain>
    <domain>
        <recommendedName>
            <fullName evidence="18">Glucosamine-1-phosphate N-acetyltransferase</fullName>
            <ecNumber evidence="18">2.3.1.157</ecNumber>
        </recommendedName>
    </domain>
</protein>
<evidence type="ECO:0000256" key="18">
    <source>
        <dbReference type="HAMAP-Rule" id="MF_01631"/>
    </source>
</evidence>
<sequence>MRIIILAAGKGVRMKSRSPKVLHPVCGKPMLLWVIEAVQGLSERVCVVLGHSAEQVKQVLPSHVEVRIQNEQLGTAHAVMSAQDFINPDEDVMILYGDMPLLKKETLMKVVDQHKNDENCVTIISTTMADPTGYGRIVRDSAGKFLKIVEETEASDEEKMIREINTGIYVFKGRALLETLPRIKPDNTKGEYYLTDAVNMLDRVGIHHVSENEQFFGVNDRVQLAVAQKLKQREILERLMLNGVTVVDPDSTYVEADVEIGCDTVLHPMTFLLGKTKIGEECVIGPMARIENCSVGNRVRIISSDCVGATIEDDVSVGPFARLREGTVLKSNVKIGNFVEVKNSKIGSRSKAQHLAYLGDATIGEDVNVGAGTITCNFDGKKKNPTFIEDGAFVGSNSCLIAPVKIGKGAFIAAGSVITEDVPEWSLAIARSRQTVKPGWVIKKREES</sequence>
<dbReference type="SUPFAM" id="SSF53448">
    <property type="entry name" value="Nucleotide-diphospho-sugar transferases"/>
    <property type="match status" value="1"/>
</dbReference>
<dbReference type="PANTHER" id="PTHR43584:SF3">
    <property type="entry name" value="BIFUNCTIONAL PROTEIN GLMU"/>
    <property type="match status" value="1"/>
</dbReference>
<dbReference type="PaxDb" id="1123384-AJ81_00535"/>
<dbReference type="GO" id="GO:0000287">
    <property type="term" value="F:magnesium ion binding"/>
    <property type="evidence" value="ECO:0007669"/>
    <property type="project" value="UniProtKB-UniRule"/>
</dbReference>
<feature type="binding site" evidence="18">
    <location>
        <position position="342"/>
    </location>
    <ligand>
        <name>UDP-N-acetyl-alpha-D-glucosamine</name>
        <dbReference type="ChEBI" id="CHEBI:57705"/>
    </ligand>
</feature>
<dbReference type="HAMAP" id="MF_01631">
    <property type="entry name" value="GlmU"/>
    <property type="match status" value="1"/>
</dbReference>
<dbReference type="Gene3D" id="2.160.10.10">
    <property type="entry name" value="Hexapeptide repeat proteins"/>
    <property type="match status" value="1"/>
</dbReference>
<feature type="binding site" evidence="18">
    <location>
        <position position="414"/>
    </location>
    <ligand>
        <name>acetyl-CoA</name>
        <dbReference type="ChEBI" id="CHEBI:57288"/>
    </ligand>
</feature>
<keyword evidence="4 18" id="KW-0963">Cytoplasm</keyword>
<feature type="region of interest" description="Linker" evidence="18">
    <location>
        <begin position="222"/>
        <end position="242"/>
    </location>
</feature>
<dbReference type="InterPro" id="IPR029044">
    <property type="entry name" value="Nucleotide-diphossugar_trans"/>
</dbReference>
<feature type="binding site" evidence="18">
    <location>
        <position position="219"/>
    </location>
    <ligand>
        <name>UDP-N-acetyl-alpha-D-glucosamine</name>
        <dbReference type="ChEBI" id="CHEBI:57705"/>
    </ligand>
</feature>
<evidence type="ECO:0000256" key="11">
    <source>
        <dbReference type="ARBA" id="ARBA00022984"/>
    </source>
</evidence>
<feature type="region of interest" description="N-acetyltransferase" evidence="18">
    <location>
        <begin position="243"/>
        <end position="448"/>
    </location>
</feature>
<dbReference type="InterPro" id="IPR038009">
    <property type="entry name" value="GlmU_C_LbH"/>
</dbReference>
<keyword evidence="11 18" id="KW-0573">Peptidoglycan synthesis</keyword>
<evidence type="ECO:0000256" key="10">
    <source>
        <dbReference type="ARBA" id="ARBA00022960"/>
    </source>
</evidence>
<feature type="binding site" evidence="18">
    <location>
        <position position="69"/>
    </location>
    <ligand>
        <name>UDP-N-acetyl-alpha-D-glucosamine</name>
        <dbReference type="ChEBI" id="CHEBI:57705"/>
    </ligand>
</feature>
<dbReference type="Pfam" id="PF12804">
    <property type="entry name" value="NTP_transf_3"/>
    <property type="match status" value="1"/>
</dbReference>
<feature type="binding site" evidence="18">
    <location>
        <position position="150"/>
    </location>
    <ligand>
        <name>UDP-N-acetyl-alpha-D-glucosamine</name>
        <dbReference type="ChEBI" id="CHEBI:57705"/>
    </ligand>
</feature>
<dbReference type="STRING" id="1123384.AJ81_00535"/>
<dbReference type="OrthoDB" id="9775031at2"/>
<feature type="binding site" evidence="18">
    <location>
        <begin position="74"/>
        <end position="75"/>
    </location>
    <ligand>
        <name>UDP-N-acetyl-alpha-D-glucosamine</name>
        <dbReference type="ChEBI" id="CHEBI:57705"/>
    </ligand>
</feature>
<dbReference type="Proteomes" id="UP000077469">
    <property type="component" value="Chromosome"/>
</dbReference>
<dbReference type="GO" id="GO:0003977">
    <property type="term" value="F:UDP-N-acetylglucosamine diphosphorylase activity"/>
    <property type="evidence" value="ECO:0007669"/>
    <property type="project" value="UniProtKB-UniRule"/>
</dbReference>
<dbReference type="RefSeq" id="WP_031503076.1">
    <property type="nucleotide sequence ID" value="NC_022795.1"/>
</dbReference>
<accession>A0A0X1KNQ1</accession>
<organism evidence="20 21">
    <name type="scientific">Pseudothermotoga hypogea DSM 11164 = NBRC 106472</name>
    <dbReference type="NCBI Taxonomy" id="1123384"/>
    <lineage>
        <taxon>Bacteria</taxon>
        <taxon>Thermotogati</taxon>
        <taxon>Thermotogota</taxon>
        <taxon>Thermotogae</taxon>
        <taxon>Thermotogales</taxon>
        <taxon>Thermotogaceae</taxon>
        <taxon>Pseudothermotoga</taxon>
    </lineage>
</organism>
<evidence type="ECO:0000259" key="19">
    <source>
        <dbReference type="Pfam" id="PF12804"/>
    </source>
</evidence>
<evidence type="ECO:0000256" key="16">
    <source>
        <dbReference type="ARBA" id="ARBA00048493"/>
    </source>
</evidence>
<dbReference type="Gene3D" id="3.90.550.10">
    <property type="entry name" value="Spore Coat Polysaccharide Biosynthesis Protein SpsA, Chain A"/>
    <property type="match status" value="1"/>
</dbReference>
<feature type="binding site" evidence="18">
    <location>
        <begin position="6"/>
        <end position="9"/>
    </location>
    <ligand>
        <name>UDP-N-acetyl-alpha-D-glucosamine</name>
        <dbReference type="ChEBI" id="CHEBI:57705"/>
    </ligand>
</feature>
<dbReference type="EC" id="2.3.1.157" evidence="18"/>
<name>A0A0X1KNQ1_9THEM</name>
<keyword evidence="8 18" id="KW-0677">Repeat</keyword>
<comment type="subunit">
    <text evidence="18">Homotrimer.</text>
</comment>
<feature type="binding site" evidence="18">
    <location>
        <position position="368"/>
    </location>
    <ligand>
        <name>UDP-N-acetyl-alpha-D-glucosamine</name>
        <dbReference type="ChEBI" id="CHEBI:57705"/>
    </ligand>
</feature>
<dbReference type="PROSITE" id="PS00101">
    <property type="entry name" value="HEXAPEP_TRANSFERASES"/>
    <property type="match status" value="1"/>
</dbReference>
<dbReference type="GO" id="GO:0009252">
    <property type="term" value="P:peptidoglycan biosynthetic process"/>
    <property type="evidence" value="ECO:0007669"/>
    <property type="project" value="UniProtKB-UniRule"/>
</dbReference>
<gene>
    <name evidence="18 20" type="primary">glmU</name>
    <name evidence="20" type="ORF">AJ81_00535</name>
</gene>
<evidence type="ECO:0000256" key="17">
    <source>
        <dbReference type="ARBA" id="ARBA00049628"/>
    </source>
</evidence>
<reference evidence="20 21" key="1">
    <citation type="submission" date="2014-01" db="EMBL/GenBank/DDBJ databases">
        <title>Genome sequencing of Thermotog hypogea.</title>
        <authorList>
            <person name="Zhang X."/>
            <person name="Alvare G."/>
            <person name="Fristensky B."/>
            <person name="Chen L."/>
            <person name="Suen T."/>
            <person name="Chen Q."/>
            <person name="Ma K."/>
        </authorList>
    </citation>
    <scope>NUCLEOTIDE SEQUENCE [LARGE SCALE GENOMIC DNA]</scope>
    <source>
        <strain evidence="20 21">DSM 11164</strain>
    </source>
</reference>
<comment type="pathway">
    <text evidence="18">Nucleotide-sugar biosynthesis; UDP-N-acetyl-alpha-D-glucosamine biosynthesis; N-acetyl-alpha-D-glucosamine 1-phosphate from alpha-D-glucosamine 6-phosphate (route II): step 2/2.</text>
</comment>
<feature type="region of interest" description="Pyrophosphorylase" evidence="18">
    <location>
        <begin position="1"/>
        <end position="221"/>
    </location>
</feature>
<dbReference type="GO" id="GO:0019134">
    <property type="term" value="F:glucosamine-1-phosphate N-acetyltransferase activity"/>
    <property type="evidence" value="ECO:0007669"/>
    <property type="project" value="UniProtKB-UniRule"/>
</dbReference>
<evidence type="ECO:0000256" key="3">
    <source>
        <dbReference type="ARBA" id="ARBA00007947"/>
    </source>
</evidence>
<dbReference type="GO" id="GO:0005737">
    <property type="term" value="C:cytoplasm"/>
    <property type="evidence" value="ECO:0007669"/>
    <property type="project" value="UniProtKB-SubCell"/>
</dbReference>
<keyword evidence="12 18" id="KW-0511">Multifunctional enzyme</keyword>
<dbReference type="GO" id="GO:0000902">
    <property type="term" value="P:cell morphogenesis"/>
    <property type="evidence" value="ECO:0007669"/>
    <property type="project" value="UniProtKB-UniRule"/>
</dbReference>
<dbReference type="GO" id="GO:0006048">
    <property type="term" value="P:UDP-N-acetylglucosamine biosynthetic process"/>
    <property type="evidence" value="ECO:0007669"/>
    <property type="project" value="UniProtKB-UniPathway"/>
</dbReference>
<feature type="binding site" evidence="18">
    <location>
        <position position="165"/>
    </location>
    <ligand>
        <name>UDP-N-acetyl-alpha-D-glucosamine</name>
        <dbReference type="ChEBI" id="CHEBI:57705"/>
    </ligand>
</feature>
<feature type="binding site" evidence="18">
    <location>
        <position position="98"/>
    </location>
    <ligand>
        <name>Mg(2+)</name>
        <dbReference type="ChEBI" id="CHEBI:18420"/>
    </ligand>
</feature>
<feature type="binding site" evidence="18">
    <location>
        <position position="396"/>
    </location>
    <ligand>
        <name>acetyl-CoA</name>
        <dbReference type="ChEBI" id="CHEBI:57288"/>
    </ligand>
</feature>
<feature type="binding site" evidence="18">
    <location>
        <position position="20"/>
    </location>
    <ligand>
        <name>UDP-N-acetyl-alpha-D-glucosamine</name>
        <dbReference type="ChEBI" id="CHEBI:57705"/>
    </ligand>
</feature>
<evidence type="ECO:0000256" key="9">
    <source>
        <dbReference type="ARBA" id="ARBA00022842"/>
    </source>
</evidence>
<proteinExistence type="inferred from homology"/>
<dbReference type="NCBIfam" id="TIGR01173">
    <property type="entry name" value="glmU"/>
    <property type="match status" value="1"/>
</dbReference>
<feature type="binding site" evidence="18">
    <location>
        <position position="357"/>
    </location>
    <ligand>
        <name>UDP-N-acetyl-alpha-D-glucosamine</name>
        <dbReference type="ChEBI" id="CHEBI:57705"/>
    </ligand>
</feature>
<dbReference type="InterPro" id="IPR001451">
    <property type="entry name" value="Hexapep"/>
</dbReference>
<dbReference type="NCBIfam" id="NF010934">
    <property type="entry name" value="PRK14354.1"/>
    <property type="match status" value="1"/>
</dbReference>
<evidence type="ECO:0000256" key="6">
    <source>
        <dbReference type="ARBA" id="ARBA00022695"/>
    </source>
</evidence>
<evidence type="ECO:0000313" key="21">
    <source>
        <dbReference type="Proteomes" id="UP000077469"/>
    </source>
</evidence>
<keyword evidence="13 18" id="KW-0012">Acyltransferase</keyword>
<comment type="pathway">
    <text evidence="18">Nucleotide-sugar biosynthesis; UDP-N-acetyl-alpha-D-glucosamine biosynthesis; UDP-N-acetyl-alpha-D-glucosamine from N-acetyl-alpha-D-glucosamine 1-phosphate: step 1/1.</text>
</comment>
<dbReference type="Pfam" id="PF00132">
    <property type="entry name" value="Hexapep"/>
    <property type="match status" value="1"/>
</dbReference>
<evidence type="ECO:0000256" key="13">
    <source>
        <dbReference type="ARBA" id="ARBA00023315"/>
    </source>
</evidence>
<evidence type="ECO:0000256" key="12">
    <source>
        <dbReference type="ARBA" id="ARBA00023268"/>
    </source>
</evidence>
<dbReference type="InterPro" id="IPR011004">
    <property type="entry name" value="Trimer_LpxA-like_sf"/>
</dbReference>
<evidence type="ECO:0000256" key="4">
    <source>
        <dbReference type="ARBA" id="ARBA00022490"/>
    </source>
</evidence>
<dbReference type="GO" id="GO:0016020">
    <property type="term" value="C:membrane"/>
    <property type="evidence" value="ECO:0007669"/>
    <property type="project" value="GOC"/>
</dbReference>
<evidence type="ECO:0000256" key="2">
    <source>
        <dbReference type="ARBA" id="ARBA00007707"/>
    </source>
</evidence>
<dbReference type="InterPro" id="IPR025877">
    <property type="entry name" value="MobA-like_NTP_Trfase"/>
</dbReference>
<keyword evidence="21" id="KW-1185">Reference proteome</keyword>
<comment type="caution">
    <text evidence="18">Lacks conserved residue(s) required for the propagation of feature annotation.</text>
</comment>
<dbReference type="GO" id="GO:0009245">
    <property type="term" value="P:lipid A biosynthetic process"/>
    <property type="evidence" value="ECO:0007669"/>
    <property type="project" value="UniProtKB-UniRule"/>
</dbReference>
<feature type="binding site" evidence="18">
    <location>
        <position position="371"/>
    </location>
    <ligand>
        <name>acetyl-CoA</name>
        <dbReference type="ChEBI" id="CHEBI:57288"/>
    </ligand>
</feature>
<evidence type="ECO:0000256" key="1">
    <source>
        <dbReference type="ARBA" id="ARBA00004496"/>
    </source>
</evidence>
<comment type="similarity">
    <text evidence="2 18">In the C-terminal section; belongs to the transferase hexapeptide repeat family.</text>
</comment>
<dbReference type="InterPro" id="IPR050065">
    <property type="entry name" value="GlmU-like"/>
</dbReference>
<comment type="subcellular location">
    <subcellularLocation>
        <location evidence="1 18">Cytoplasm</location>
    </subcellularLocation>
</comment>
<feature type="binding site" evidence="18">
    <location>
        <position position="219"/>
    </location>
    <ligand>
        <name>Mg(2+)</name>
        <dbReference type="ChEBI" id="CHEBI:18420"/>
    </ligand>
</feature>
<dbReference type="InterPro" id="IPR018357">
    <property type="entry name" value="Hexapep_transf_CS"/>
</dbReference>
<evidence type="ECO:0000256" key="14">
    <source>
        <dbReference type="ARBA" id="ARBA00023316"/>
    </source>
</evidence>
<evidence type="ECO:0000256" key="8">
    <source>
        <dbReference type="ARBA" id="ARBA00022737"/>
    </source>
</evidence>
<comment type="similarity">
    <text evidence="3 18">In the N-terminal section; belongs to the N-acetylglucosamine-1-phosphate uridyltransferase family.</text>
</comment>
<evidence type="ECO:0000313" key="20">
    <source>
        <dbReference type="EMBL" id="AJC72925.1"/>
    </source>
</evidence>
<feature type="active site" description="Proton acceptor" evidence="18">
    <location>
        <position position="354"/>
    </location>
</feature>
<dbReference type="SUPFAM" id="SSF51161">
    <property type="entry name" value="Trimeric LpxA-like enzymes"/>
    <property type="match status" value="1"/>
</dbReference>
<dbReference type="PATRIC" id="fig|1123384.7.peg.101"/>
<comment type="catalytic activity">
    <reaction evidence="16 18">
        <text>N-acetyl-alpha-D-glucosamine 1-phosphate + UTP + H(+) = UDP-N-acetyl-alpha-D-glucosamine + diphosphate</text>
        <dbReference type="Rhea" id="RHEA:13509"/>
        <dbReference type="ChEBI" id="CHEBI:15378"/>
        <dbReference type="ChEBI" id="CHEBI:33019"/>
        <dbReference type="ChEBI" id="CHEBI:46398"/>
        <dbReference type="ChEBI" id="CHEBI:57705"/>
        <dbReference type="ChEBI" id="CHEBI:57776"/>
        <dbReference type="EC" id="2.7.7.23"/>
    </reaction>
</comment>
<comment type="function">
    <text evidence="17 18">Catalyzes the last two sequential reactions in the de novo biosynthetic pathway for UDP-N-acetylglucosamine (UDP-GlcNAc). The C-terminal domain catalyzes the transfer of acetyl group from acetyl coenzyme A to glucosamine-1-phosphate (GlcN-1-P) to produce N-acetylglucosamine-1-phosphate (GlcNAc-1-P), which is converted into UDP-GlcNAc by the transfer of uridine 5-monophosphate (from uridine 5-triphosphate), a reaction catalyzed by the N-terminal domain.</text>
</comment>
<dbReference type="UniPathway" id="UPA00973"/>
<feature type="binding site" evidence="18">
    <location>
        <begin position="96"/>
        <end position="98"/>
    </location>
    <ligand>
        <name>UDP-N-acetyl-alpha-D-glucosamine</name>
        <dbReference type="ChEBI" id="CHEBI:57705"/>
    </ligand>
</feature>
<keyword evidence="5 18" id="KW-0808">Transferase</keyword>
<keyword evidence="6 18" id="KW-0548">Nucleotidyltransferase</keyword>
<dbReference type="CDD" id="cd02540">
    <property type="entry name" value="GT2_GlmU_N_bac"/>
    <property type="match status" value="1"/>
</dbReference>
<dbReference type="UniPathway" id="UPA00113">
    <property type="reaction ID" value="UER00532"/>
</dbReference>
<dbReference type="GO" id="GO:0071555">
    <property type="term" value="P:cell wall organization"/>
    <property type="evidence" value="ECO:0007669"/>
    <property type="project" value="UniProtKB-KW"/>
</dbReference>
<keyword evidence="7 18" id="KW-0479">Metal-binding</keyword>
<dbReference type="GO" id="GO:0008360">
    <property type="term" value="P:regulation of cell shape"/>
    <property type="evidence" value="ECO:0007669"/>
    <property type="project" value="UniProtKB-KW"/>
</dbReference>
<evidence type="ECO:0000256" key="5">
    <source>
        <dbReference type="ARBA" id="ARBA00022679"/>
    </source>
</evidence>
<comment type="cofactor">
    <cofactor evidence="18">
        <name>Mg(2+)</name>
        <dbReference type="ChEBI" id="CHEBI:18420"/>
    </cofactor>
    <text evidence="18">Binds 1 Mg(2+) ion per subunit.</text>
</comment>
<comment type="pathway">
    <text evidence="18">Bacterial outer membrane biogenesis; LPS lipid A biosynthesis.</text>
</comment>
<dbReference type="KEGG" id="phy:AJ81_00535"/>
<keyword evidence="14 18" id="KW-0961">Cell wall biogenesis/degradation</keyword>
<dbReference type="EC" id="2.7.7.23" evidence="18"/>
<dbReference type="PANTHER" id="PTHR43584">
    <property type="entry name" value="NUCLEOTIDYL TRANSFERASE"/>
    <property type="match status" value="1"/>
</dbReference>